<protein>
    <submittedName>
        <fullName evidence="1">Uncharacterized protein</fullName>
    </submittedName>
</protein>
<reference evidence="1" key="1">
    <citation type="submission" date="2018-02" db="EMBL/GenBank/DDBJ databases">
        <title>Rhizophora mucronata_Transcriptome.</title>
        <authorList>
            <person name="Meera S.P."/>
            <person name="Sreeshan A."/>
            <person name="Augustine A."/>
        </authorList>
    </citation>
    <scope>NUCLEOTIDE SEQUENCE</scope>
    <source>
        <tissue evidence="1">Leaf</tissue>
    </source>
</reference>
<name>A0A2P2NAE4_RHIMU</name>
<proteinExistence type="predicted"/>
<accession>A0A2P2NAE4</accession>
<sequence length="12" mass="1641">MRKKKNLLFYHY</sequence>
<organism evidence="1">
    <name type="scientific">Rhizophora mucronata</name>
    <name type="common">Asiatic mangrove</name>
    <dbReference type="NCBI Taxonomy" id="61149"/>
    <lineage>
        <taxon>Eukaryota</taxon>
        <taxon>Viridiplantae</taxon>
        <taxon>Streptophyta</taxon>
        <taxon>Embryophyta</taxon>
        <taxon>Tracheophyta</taxon>
        <taxon>Spermatophyta</taxon>
        <taxon>Magnoliopsida</taxon>
        <taxon>eudicotyledons</taxon>
        <taxon>Gunneridae</taxon>
        <taxon>Pentapetalae</taxon>
        <taxon>rosids</taxon>
        <taxon>fabids</taxon>
        <taxon>Malpighiales</taxon>
        <taxon>Rhizophoraceae</taxon>
        <taxon>Rhizophora</taxon>
    </lineage>
</organism>
<dbReference type="EMBL" id="GGEC01058958">
    <property type="protein sequence ID" value="MBX39442.1"/>
    <property type="molecule type" value="Transcribed_RNA"/>
</dbReference>
<evidence type="ECO:0000313" key="1">
    <source>
        <dbReference type="EMBL" id="MBX39442.1"/>
    </source>
</evidence>